<dbReference type="SMART" id="SM00878">
    <property type="entry name" value="Biotin_carb_C"/>
    <property type="match status" value="1"/>
</dbReference>
<sequence>MSPSVSQSSLRSGPESAPSPVVLIANRGEIAVRIHRAARGLGYRTVAVHTPGDREGRVVSLADAAVALPDETGYLDAERLVRAAVEQDCTLLHPGYGFLSESAELVRLCDKAGVTFVGPGAETLALLGDKARARELAVSLQVPVLPATPAGVGPADAAALLRRLGEDGAVMVKAVGGGGGRGMRIVRDTGELDDAWQRCRSEAERGFGSGELYAEQYLPRARHVEVQIIGDGNGGIAHLYDRDCSLQRRHQKVVETAPCVTLAAEHREPLLAAATRIGADVGLAGLATVEFLVDADHPERFYFLEVNPRVQVEHTVTEEVLGLDLVSAQLRIAAGASLAAIGLTQDRIPAPRGLAVQLRINTERLQPDGTSVAAAGRIATLQLPGGPGVRVDSHGTAGMEIAGRYDSLLAKIVSHIPRPDLAAGAAAAREALAETEVDGVTTNIGVLDRLLAHPAFAAGEITTGFFDEHVSDFVPAAEEFAVRAGSGSVVAEFPGTVVDVPVTPGDHVLAGTPVVVLEAMKMEHVVAAPLDGVVEQVLVAAGDVAADGGELVRLQPDEEQSGVRADEVAIDPDHLRPDLAEVIERHRIGLDEARPGAVSKRRRSGHRTARENIADLVDEDGFAEYGALAVAAQSRRRSQEDLITNTPADGMVTGVARINGGRAAVLSYDYTVLAGTQGMRNHRKTDRLLELAEQQRIPVVLFAEGGGGRPGDTDHGGAAGLDVPTFVTMGRLNGIVPTIGIATGRCFAGNAALLGCCDVIIATRDATIGMGGPAMIEGGGLGVYRPEEVGPTDVQAPNGVIDVLVEDEAEAVAVARRYLSYFQGPVADWDAADQRTLRHVIGENRVRVYDVRRVIDLVADTGSVLELRRDFGSGIVTALIRVEGRPMGLIANNPAHLGGAIDTPAADKAARFLQLCEAHGLPVLSLCDTPGFMVGPEAEKTATVRHFSRLFVTGAKLTVPLVTVLLRKAYGLGAQSMAGGSFKVPAATLSWPTGELGGMGLEGAVRLGYRRELEEIDDPAERQQRYEELVAEQYRHGKAINAAMVFEIDDVIDPAETRARVLAAIPAEVPTARRGFVDTW</sequence>
<keyword evidence="3" id="KW-0436">Ligase</keyword>
<dbReference type="InterPro" id="IPR011054">
    <property type="entry name" value="Rudment_hybrid_motif"/>
</dbReference>
<dbReference type="Pfam" id="PF00289">
    <property type="entry name" value="Biotin_carb_N"/>
    <property type="match status" value="1"/>
</dbReference>
<keyword evidence="6" id="KW-0092">Biotin</keyword>
<feature type="domain" description="Biotin carboxylation" evidence="11">
    <location>
        <begin position="18"/>
        <end position="471"/>
    </location>
</feature>
<feature type="domain" description="CoA carboxyltransferase N-terminal" evidence="12">
    <location>
        <begin position="572"/>
        <end position="834"/>
    </location>
</feature>
<dbReference type="SUPFAM" id="SSF51246">
    <property type="entry name" value="Rudiment single hybrid motif"/>
    <property type="match status" value="1"/>
</dbReference>
<dbReference type="InterPro" id="IPR034733">
    <property type="entry name" value="AcCoA_carboxyl_beta"/>
</dbReference>
<accession>A0ABN1V582</accession>
<dbReference type="SUPFAM" id="SSF52096">
    <property type="entry name" value="ClpP/crotonase"/>
    <property type="match status" value="2"/>
</dbReference>
<comment type="pathway">
    <text evidence="2">Lipid metabolism; malonyl-CoA biosynthesis; malonyl-CoA from acetyl-CoA: step 1/1.</text>
</comment>
<evidence type="ECO:0000313" key="14">
    <source>
        <dbReference type="EMBL" id="GAA1190874.1"/>
    </source>
</evidence>
<protein>
    <submittedName>
        <fullName evidence="14">Pyruvate carboxylase</fullName>
    </submittedName>
</protein>
<dbReference type="SUPFAM" id="SSF52440">
    <property type="entry name" value="PreATP-grasp domain"/>
    <property type="match status" value="1"/>
</dbReference>
<keyword evidence="15" id="KW-1185">Reference proteome</keyword>
<dbReference type="InterPro" id="IPR050856">
    <property type="entry name" value="Biotin_carboxylase_complex"/>
</dbReference>
<dbReference type="InterPro" id="IPR000089">
    <property type="entry name" value="Biotin_lipoyl"/>
</dbReference>
<dbReference type="InterPro" id="IPR005481">
    <property type="entry name" value="BC-like_N"/>
</dbReference>
<keyword evidence="5 8" id="KW-0067">ATP-binding</keyword>
<evidence type="ECO:0000313" key="15">
    <source>
        <dbReference type="Proteomes" id="UP001500467"/>
    </source>
</evidence>
<dbReference type="Pfam" id="PF00364">
    <property type="entry name" value="Biotin_lipoyl"/>
    <property type="match status" value="1"/>
</dbReference>
<feature type="domain" description="Lipoyl-binding" evidence="9">
    <location>
        <begin position="480"/>
        <end position="555"/>
    </location>
</feature>
<evidence type="ECO:0000256" key="4">
    <source>
        <dbReference type="ARBA" id="ARBA00022741"/>
    </source>
</evidence>
<dbReference type="InterPro" id="IPR011053">
    <property type="entry name" value="Single_hybrid_motif"/>
</dbReference>
<dbReference type="SUPFAM" id="SSF51230">
    <property type="entry name" value="Single hybrid motif"/>
    <property type="match status" value="1"/>
</dbReference>
<dbReference type="Pfam" id="PF01039">
    <property type="entry name" value="Carboxyl_trans"/>
    <property type="match status" value="1"/>
</dbReference>
<organism evidence="14 15">
    <name type="scientific">Prauserella alba</name>
    <dbReference type="NCBI Taxonomy" id="176898"/>
    <lineage>
        <taxon>Bacteria</taxon>
        <taxon>Bacillati</taxon>
        <taxon>Actinomycetota</taxon>
        <taxon>Actinomycetes</taxon>
        <taxon>Pseudonocardiales</taxon>
        <taxon>Pseudonocardiaceae</taxon>
        <taxon>Prauserella</taxon>
    </lineage>
</organism>
<dbReference type="InterPro" id="IPR011763">
    <property type="entry name" value="COA_CT_C"/>
</dbReference>
<dbReference type="CDD" id="cd06850">
    <property type="entry name" value="biotinyl_domain"/>
    <property type="match status" value="1"/>
</dbReference>
<dbReference type="PROSITE" id="PS00867">
    <property type="entry name" value="CPSASE_2"/>
    <property type="match status" value="1"/>
</dbReference>
<dbReference type="PROSITE" id="PS50975">
    <property type="entry name" value="ATP_GRASP"/>
    <property type="match status" value="1"/>
</dbReference>
<dbReference type="PROSITE" id="PS50968">
    <property type="entry name" value="BIOTINYL_LIPOYL"/>
    <property type="match status" value="1"/>
</dbReference>
<dbReference type="SUPFAM" id="SSF56059">
    <property type="entry name" value="Glutathione synthetase ATP-binding domain-like"/>
    <property type="match status" value="1"/>
</dbReference>
<dbReference type="Pfam" id="PF02785">
    <property type="entry name" value="Biotin_carb_C"/>
    <property type="match status" value="1"/>
</dbReference>
<dbReference type="PROSITE" id="PS50989">
    <property type="entry name" value="COA_CT_CTER"/>
    <property type="match status" value="1"/>
</dbReference>
<keyword evidence="14" id="KW-0670">Pyruvate</keyword>
<dbReference type="InterPro" id="IPR029045">
    <property type="entry name" value="ClpP/crotonase-like_dom_sf"/>
</dbReference>
<evidence type="ECO:0000259" key="13">
    <source>
        <dbReference type="PROSITE" id="PS50989"/>
    </source>
</evidence>
<dbReference type="Pfam" id="PF02786">
    <property type="entry name" value="CPSase_L_D2"/>
    <property type="match status" value="1"/>
</dbReference>
<evidence type="ECO:0000256" key="6">
    <source>
        <dbReference type="ARBA" id="ARBA00023267"/>
    </source>
</evidence>
<feature type="domain" description="CoA carboxyltransferase C-terminal" evidence="13">
    <location>
        <begin position="828"/>
        <end position="1067"/>
    </location>
</feature>
<dbReference type="InterPro" id="IPR011762">
    <property type="entry name" value="COA_CT_N"/>
</dbReference>
<comment type="cofactor">
    <cofactor evidence="1">
        <name>biotin</name>
        <dbReference type="ChEBI" id="CHEBI:57586"/>
    </cofactor>
</comment>
<dbReference type="PANTHER" id="PTHR18866">
    <property type="entry name" value="CARBOXYLASE:PYRUVATE/ACETYL-COA/PROPIONYL-COA CARBOXYLASE"/>
    <property type="match status" value="1"/>
</dbReference>
<dbReference type="PROSITE" id="PS00188">
    <property type="entry name" value="BIOTIN"/>
    <property type="match status" value="1"/>
</dbReference>
<dbReference type="InterPro" id="IPR016185">
    <property type="entry name" value="PreATP-grasp_dom_sf"/>
</dbReference>
<dbReference type="InterPro" id="IPR011761">
    <property type="entry name" value="ATP-grasp"/>
</dbReference>
<reference evidence="14 15" key="1">
    <citation type="journal article" date="2019" name="Int. J. Syst. Evol. Microbiol.">
        <title>The Global Catalogue of Microorganisms (GCM) 10K type strain sequencing project: providing services to taxonomists for standard genome sequencing and annotation.</title>
        <authorList>
            <consortium name="The Broad Institute Genomics Platform"/>
            <consortium name="The Broad Institute Genome Sequencing Center for Infectious Disease"/>
            <person name="Wu L."/>
            <person name="Ma J."/>
        </authorList>
    </citation>
    <scope>NUCLEOTIDE SEQUENCE [LARGE SCALE GENOMIC DNA]</scope>
    <source>
        <strain evidence="14 15">JCM 13022</strain>
    </source>
</reference>
<dbReference type="InterPro" id="IPR011764">
    <property type="entry name" value="Biotin_carboxylation_dom"/>
</dbReference>
<evidence type="ECO:0000256" key="2">
    <source>
        <dbReference type="ARBA" id="ARBA00004956"/>
    </source>
</evidence>
<dbReference type="Gene3D" id="3.90.226.10">
    <property type="entry name" value="2-enoyl-CoA Hydratase, Chain A, domain 1"/>
    <property type="match status" value="2"/>
</dbReference>
<keyword evidence="4 8" id="KW-0547">Nucleotide-binding</keyword>
<evidence type="ECO:0000256" key="7">
    <source>
        <dbReference type="ARBA" id="ARBA00023268"/>
    </source>
</evidence>
<evidence type="ECO:0000259" key="12">
    <source>
        <dbReference type="PROSITE" id="PS50980"/>
    </source>
</evidence>
<dbReference type="InterPro" id="IPR001882">
    <property type="entry name" value="Biotin_BS"/>
</dbReference>
<keyword evidence="7" id="KW-0511">Multifunctional enzyme</keyword>
<dbReference type="InterPro" id="IPR005482">
    <property type="entry name" value="Biotin_COase_C"/>
</dbReference>
<dbReference type="Gene3D" id="3.30.470.20">
    <property type="entry name" value="ATP-grasp fold, B domain"/>
    <property type="match status" value="1"/>
</dbReference>
<evidence type="ECO:0000256" key="1">
    <source>
        <dbReference type="ARBA" id="ARBA00001953"/>
    </source>
</evidence>
<evidence type="ECO:0000259" key="10">
    <source>
        <dbReference type="PROSITE" id="PS50975"/>
    </source>
</evidence>
<dbReference type="PANTHER" id="PTHR18866:SF33">
    <property type="entry name" value="METHYLCROTONOYL-COA CARBOXYLASE SUBUNIT ALPHA, MITOCHONDRIAL-RELATED"/>
    <property type="match status" value="1"/>
</dbReference>
<name>A0ABN1V582_9PSEU</name>
<dbReference type="Gene3D" id="2.40.50.100">
    <property type="match status" value="1"/>
</dbReference>
<evidence type="ECO:0000259" key="9">
    <source>
        <dbReference type="PROSITE" id="PS50968"/>
    </source>
</evidence>
<feature type="domain" description="ATP-grasp" evidence="10">
    <location>
        <begin position="134"/>
        <end position="334"/>
    </location>
</feature>
<evidence type="ECO:0000256" key="3">
    <source>
        <dbReference type="ARBA" id="ARBA00022598"/>
    </source>
</evidence>
<dbReference type="PROSITE" id="PS50979">
    <property type="entry name" value="BC"/>
    <property type="match status" value="1"/>
</dbReference>
<evidence type="ECO:0000256" key="5">
    <source>
        <dbReference type="ARBA" id="ARBA00022840"/>
    </source>
</evidence>
<comment type="caution">
    <text evidence="14">The sequence shown here is derived from an EMBL/GenBank/DDBJ whole genome shotgun (WGS) entry which is preliminary data.</text>
</comment>
<dbReference type="Proteomes" id="UP001500467">
    <property type="component" value="Unassembled WGS sequence"/>
</dbReference>
<evidence type="ECO:0000256" key="8">
    <source>
        <dbReference type="PROSITE-ProRule" id="PRU00409"/>
    </source>
</evidence>
<gene>
    <name evidence="14" type="ORF">GCM10009675_01520</name>
</gene>
<dbReference type="EMBL" id="BAAALM010000001">
    <property type="protein sequence ID" value="GAA1190874.1"/>
    <property type="molecule type" value="Genomic_DNA"/>
</dbReference>
<proteinExistence type="predicted"/>
<dbReference type="PROSITE" id="PS50980">
    <property type="entry name" value="COA_CT_NTER"/>
    <property type="match status" value="1"/>
</dbReference>
<evidence type="ECO:0000259" key="11">
    <source>
        <dbReference type="PROSITE" id="PS50979"/>
    </source>
</evidence>
<dbReference type="InterPro" id="IPR005479">
    <property type="entry name" value="CPAse_ATP-bd"/>
</dbReference>